<dbReference type="Proteomes" id="UP001491310">
    <property type="component" value="Unassembled WGS sequence"/>
</dbReference>
<evidence type="ECO:0000313" key="4">
    <source>
        <dbReference type="Proteomes" id="UP001491310"/>
    </source>
</evidence>
<evidence type="ECO:0000256" key="1">
    <source>
        <dbReference type="SAM" id="MobiDB-lite"/>
    </source>
</evidence>
<name>A0ABR2YZJ5_9CHLO</name>
<organism evidence="3 4">
    <name type="scientific">Coccomyxa subellipsoidea</name>
    <dbReference type="NCBI Taxonomy" id="248742"/>
    <lineage>
        <taxon>Eukaryota</taxon>
        <taxon>Viridiplantae</taxon>
        <taxon>Chlorophyta</taxon>
        <taxon>core chlorophytes</taxon>
        <taxon>Trebouxiophyceae</taxon>
        <taxon>Trebouxiophyceae incertae sedis</taxon>
        <taxon>Coccomyxaceae</taxon>
        <taxon>Coccomyxa</taxon>
    </lineage>
</organism>
<dbReference type="EMBL" id="JALJOT010000002">
    <property type="protein sequence ID" value="KAK9917130.1"/>
    <property type="molecule type" value="Genomic_DNA"/>
</dbReference>
<gene>
    <name evidence="3" type="ORF">WJX75_001197</name>
</gene>
<dbReference type="InterPro" id="IPR050410">
    <property type="entry name" value="CCR4/nocturin_mRNA_transcr"/>
</dbReference>
<proteinExistence type="predicted"/>
<dbReference type="Pfam" id="PF03372">
    <property type="entry name" value="Exo_endo_phos"/>
    <property type="match status" value="1"/>
</dbReference>
<feature type="domain" description="Endonuclease/exonuclease/phosphatase" evidence="2">
    <location>
        <begin position="1"/>
        <end position="239"/>
    </location>
</feature>
<sequence length="543" mass="57635">MSYNILADQLAHEHAHELYRAVPKWCLQWEHRGPAILAEIKHWAPDIGCLQEVDRPDEFHTSLQNLGYETAYAARTGDRCDGCLTFWRRGRFVALHSEALQMRSFGLKDNVALLVLLAPVLATPSGAPVLATPPGPAAAGRFVADPSAPALLVGNTHLLFNPKRGDIKAGQARSMLTRMRDIQATADRPSWAILMGDFNSVPGSPIYRFVQSGALDCSLVDRRNMSGQLTNEGSGGWPPKGGSRPPLNGATNSQPANGLVTGTPVGESPLVGQSMAVGIPQQHLQVLTHSSSVPSIAPLDGLPSRQAPRAQSIGASALPLYSHLDSSGRVFWSPVPPAGDDSAQSAVPHPFYYEPMLVEEAAPILDAAARLAKSAYVNSRMASMATWAKDELDLAVGRQASQLDAASLGIGRRLKSGKVSSASSAGADPDLNAWVARHPLGTLCSTYAQVLGAEPGFTSCHGRVIATLDYMCLRCGLPAPEYPSDHISLVAEFSARSLRPVDGLPVPDLVVPRIAAPATAAGAVPSAPAPQLPRHVFFDDDED</sequence>
<dbReference type="PANTHER" id="PTHR12121:SF100">
    <property type="entry name" value="POLY(A)-SPECIFIC RIBONUCLEASE"/>
    <property type="match status" value="1"/>
</dbReference>
<dbReference type="PANTHER" id="PTHR12121">
    <property type="entry name" value="CARBON CATABOLITE REPRESSOR PROTEIN 4"/>
    <property type="match status" value="1"/>
</dbReference>
<reference evidence="3 4" key="1">
    <citation type="journal article" date="2024" name="Nat. Commun.">
        <title>Phylogenomics reveals the evolutionary origins of lichenization in chlorophyte algae.</title>
        <authorList>
            <person name="Puginier C."/>
            <person name="Libourel C."/>
            <person name="Otte J."/>
            <person name="Skaloud P."/>
            <person name="Haon M."/>
            <person name="Grisel S."/>
            <person name="Petersen M."/>
            <person name="Berrin J.G."/>
            <person name="Delaux P.M."/>
            <person name="Dal Grande F."/>
            <person name="Keller J."/>
        </authorList>
    </citation>
    <scope>NUCLEOTIDE SEQUENCE [LARGE SCALE GENOMIC DNA]</scope>
    <source>
        <strain evidence="3 4">SAG 216-7</strain>
    </source>
</reference>
<feature type="region of interest" description="Disordered" evidence="1">
    <location>
        <begin position="226"/>
        <end position="267"/>
    </location>
</feature>
<dbReference type="SUPFAM" id="SSF56219">
    <property type="entry name" value="DNase I-like"/>
    <property type="match status" value="1"/>
</dbReference>
<dbReference type="Gene3D" id="3.60.10.10">
    <property type="entry name" value="Endonuclease/exonuclease/phosphatase"/>
    <property type="match status" value="2"/>
</dbReference>
<protein>
    <recommendedName>
        <fullName evidence="2">Endonuclease/exonuclease/phosphatase domain-containing protein</fullName>
    </recommendedName>
</protein>
<accession>A0ABR2YZJ5</accession>
<evidence type="ECO:0000313" key="3">
    <source>
        <dbReference type="EMBL" id="KAK9917130.1"/>
    </source>
</evidence>
<dbReference type="InterPro" id="IPR005135">
    <property type="entry name" value="Endo/exonuclease/phosphatase"/>
</dbReference>
<dbReference type="InterPro" id="IPR036691">
    <property type="entry name" value="Endo/exonu/phosph_ase_sf"/>
</dbReference>
<evidence type="ECO:0000259" key="2">
    <source>
        <dbReference type="Pfam" id="PF03372"/>
    </source>
</evidence>
<keyword evidence="4" id="KW-1185">Reference proteome</keyword>
<comment type="caution">
    <text evidence="3">The sequence shown here is derived from an EMBL/GenBank/DDBJ whole genome shotgun (WGS) entry which is preliminary data.</text>
</comment>